<dbReference type="EMBL" id="CP144373">
    <property type="protein sequence ID" value="XCH47078.1"/>
    <property type="molecule type" value="Genomic_DNA"/>
</dbReference>
<reference evidence="1" key="1">
    <citation type="submission" date="2024-01" db="EMBL/GenBank/DDBJ databases">
        <title>The first autotrophic representatives of the genus Thermodesulfovibrio.</title>
        <authorList>
            <person name="Maltseva A.I."/>
            <person name="Elcheninov A.G."/>
            <person name="Kublanov I.V."/>
            <person name="Lebedinsky A.V."/>
            <person name="Frolov E.N."/>
        </authorList>
    </citation>
    <scope>NUCLEOTIDE SEQUENCE</scope>
    <source>
        <strain evidence="1">3907-1M</strain>
    </source>
</reference>
<accession>A0AAU8GWV4</accession>
<dbReference type="RefSeq" id="WP_353684605.1">
    <property type="nucleotide sequence ID" value="NZ_CP144373.1"/>
</dbReference>
<proteinExistence type="predicted"/>
<dbReference type="AlphaFoldDB" id="A0AAU8GWV4"/>
<sequence>MLRIESIAFICREIEETARKSEMYLQNLISSRIKDLQELKTVCDRCLNSQRWSGNVSLMILDAAFTSVGVNYFQVVVAKVKAFEAEFVKTGRISSLSCLAHFDYKEAFHIWKNSRSWNVVKEIAKYFSELSNNDKESLRTWAKNSSLADWKNDPIGKIKGVGLVTYQYLRMMGGIDTVMPDKVVKKVINEILTKAGKMTVYDDMEFIREVETLANKTGYRPIELCFMAWFTENSEKIEQMP</sequence>
<dbReference type="KEGG" id="taut:V4D30_02085"/>
<protein>
    <submittedName>
        <fullName evidence="1">Uncharacterized protein</fullName>
    </submittedName>
</protein>
<organism evidence="1">
    <name type="scientific">Thermodesulfovibrio autotrophicus</name>
    <dbReference type="NCBI Taxonomy" id="3118333"/>
    <lineage>
        <taxon>Bacteria</taxon>
        <taxon>Pseudomonadati</taxon>
        <taxon>Nitrospirota</taxon>
        <taxon>Thermodesulfovibrionia</taxon>
        <taxon>Thermodesulfovibrionales</taxon>
        <taxon>Thermodesulfovibrionaceae</taxon>
        <taxon>Thermodesulfovibrio</taxon>
    </lineage>
</organism>
<evidence type="ECO:0000313" key="1">
    <source>
        <dbReference type="EMBL" id="XCH47078.1"/>
    </source>
</evidence>
<gene>
    <name evidence="1" type="ORF">V4D30_02085</name>
</gene>
<name>A0AAU8GWV4_9BACT</name>